<sequence>MTRPPLILLPCSLALALALPAARGSADPPRSVSWYADHPQARAEVQLACVDDPGRLGRDPDCRNAQQASVEVALRQARARTGTMDPRDPAYWSNDPEARRGQLIMCRRTPTLDHCEAARRSLLIEAGKAAR</sequence>
<dbReference type="RefSeq" id="WP_209984125.1">
    <property type="nucleotide sequence ID" value="NZ_JAGINO010000013.1"/>
</dbReference>
<proteinExistence type="predicted"/>
<accession>A0ABU0MVB7</accession>
<protein>
    <recommendedName>
        <fullName evidence="4">UrcA family protein</fullName>
    </recommendedName>
</protein>
<dbReference type="EMBL" id="JAUSVU010000036">
    <property type="protein sequence ID" value="MDQ0537016.1"/>
    <property type="molecule type" value="Genomic_DNA"/>
</dbReference>
<keyword evidence="1" id="KW-0732">Signal</keyword>
<dbReference type="InterPro" id="IPR047937">
    <property type="entry name" value="Eex_IncN-like"/>
</dbReference>
<evidence type="ECO:0000313" key="2">
    <source>
        <dbReference type="EMBL" id="MDQ0537016.1"/>
    </source>
</evidence>
<gene>
    <name evidence="2" type="ORF">QO018_005915</name>
</gene>
<evidence type="ECO:0000256" key="1">
    <source>
        <dbReference type="SAM" id="SignalP"/>
    </source>
</evidence>
<organism evidence="2 3">
    <name type="scientific">Azospirillum picis</name>
    <dbReference type="NCBI Taxonomy" id="488438"/>
    <lineage>
        <taxon>Bacteria</taxon>
        <taxon>Pseudomonadati</taxon>
        <taxon>Pseudomonadota</taxon>
        <taxon>Alphaproteobacteria</taxon>
        <taxon>Rhodospirillales</taxon>
        <taxon>Azospirillaceae</taxon>
        <taxon>Azospirillum</taxon>
    </lineage>
</organism>
<feature type="signal peptide" evidence="1">
    <location>
        <begin position="1"/>
        <end position="26"/>
    </location>
</feature>
<name>A0ABU0MVB7_9PROT</name>
<evidence type="ECO:0008006" key="4">
    <source>
        <dbReference type="Google" id="ProtNLM"/>
    </source>
</evidence>
<dbReference type="Proteomes" id="UP001244552">
    <property type="component" value="Unassembled WGS sequence"/>
</dbReference>
<reference evidence="2 3" key="1">
    <citation type="submission" date="2023-07" db="EMBL/GenBank/DDBJ databases">
        <title>Genomic Encyclopedia of Type Strains, Phase IV (KMG-IV): sequencing the most valuable type-strain genomes for metagenomic binning, comparative biology and taxonomic classification.</title>
        <authorList>
            <person name="Goeker M."/>
        </authorList>
    </citation>
    <scope>NUCLEOTIDE SEQUENCE [LARGE SCALE GENOMIC DNA]</scope>
    <source>
        <strain evidence="2 3">DSM 19922</strain>
    </source>
</reference>
<feature type="chain" id="PRO_5047532736" description="UrcA family protein" evidence="1">
    <location>
        <begin position="27"/>
        <end position="131"/>
    </location>
</feature>
<dbReference type="NCBIfam" id="NF033894">
    <property type="entry name" value="Eex_IncN"/>
    <property type="match status" value="1"/>
</dbReference>
<comment type="caution">
    <text evidence="2">The sequence shown here is derived from an EMBL/GenBank/DDBJ whole genome shotgun (WGS) entry which is preliminary data.</text>
</comment>
<keyword evidence="3" id="KW-1185">Reference proteome</keyword>
<evidence type="ECO:0000313" key="3">
    <source>
        <dbReference type="Proteomes" id="UP001244552"/>
    </source>
</evidence>